<dbReference type="InterPro" id="IPR000701">
    <property type="entry name" value="SuccDH_FuR_B_TM-su"/>
</dbReference>
<evidence type="ECO:0000256" key="3">
    <source>
        <dbReference type="ARBA" id="ARBA00007244"/>
    </source>
</evidence>
<keyword evidence="12" id="KW-1185">Reference proteome</keyword>
<protein>
    <submittedName>
        <fullName evidence="11">Succinate dehydrogenase, cytochrome b556 subunit</fullName>
    </submittedName>
</protein>
<dbReference type="InterPro" id="IPR014314">
    <property type="entry name" value="Succ_DH_cytb556"/>
</dbReference>
<dbReference type="RefSeq" id="WP_220193959.1">
    <property type="nucleotide sequence ID" value="NZ_BNJF01000001.1"/>
</dbReference>
<dbReference type="InterPro" id="IPR034804">
    <property type="entry name" value="SQR/QFR_C/D"/>
</dbReference>
<dbReference type="GO" id="GO:0009055">
    <property type="term" value="F:electron transfer activity"/>
    <property type="evidence" value="ECO:0007669"/>
    <property type="project" value="InterPro"/>
</dbReference>
<evidence type="ECO:0000256" key="9">
    <source>
        <dbReference type="ARBA" id="ARBA00023136"/>
    </source>
</evidence>
<evidence type="ECO:0000256" key="2">
    <source>
        <dbReference type="ARBA" id="ARBA00004370"/>
    </source>
</evidence>
<feature type="transmembrane region" description="Helical" evidence="10">
    <location>
        <begin position="12"/>
        <end position="32"/>
    </location>
</feature>
<evidence type="ECO:0000256" key="8">
    <source>
        <dbReference type="ARBA" id="ARBA00023004"/>
    </source>
</evidence>
<name>A0A8J3MSF9_9CHLR</name>
<dbReference type="EMBL" id="BNJF01000001">
    <property type="protein sequence ID" value="GHO44578.1"/>
    <property type="molecule type" value="Genomic_DNA"/>
</dbReference>
<dbReference type="InterPro" id="IPR039023">
    <property type="entry name" value="SdhC_prok"/>
</dbReference>
<dbReference type="GO" id="GO:0016020">
    <property type="term" value="C:membrane"/>
    <property type="evidence" value="ECO:0007669"/>
    <property type="project" value="UniProtKB-SubCell"/>
</dbReference>
<dbReference type="SUPFAM" id="SSF81343">
    <property type="entry name" value="Fumarate reductase respiratory complex transmembrane subunits"/>
    <property type="match status" value="1"/>
</dbReference>
<feature type="transmembrane region" description="Helical" evidence="10">
    <location>
        <begin position="52"/>
        <end position="70"/>
    </location>
</feature>
<dbReference type="AlphaFoldDB" id="A0A8J3MSF9"/>
<evidence type="ECO:0000256" key="6">
    <source>
        <dbReference type="ARBA" id="ARBA00022723"/>
    </source>
</evidence>
<proteinExistence type="inferred from homology"/>
<evidence type="ECO:0000313" key="11">
    <source>
        <dbReference type="EMBL" id="GHO44578.1"/>
    </source>
</evidence>
<keyword evidence="9 10" id="KW-0472">Membrane</keyword>
<keyword evidence="7 10" id="KW-1133">Transmembrane helix</keyword>
<dbReference type="NCBIfam" id="TIGR02970">
    <property type="entry name" value="succ_dehyd_cytB"/>
    <property type="match status" value="1"/>
</dbReference>
<comment type="cofactor">
    <cofactor evidence="1">
        <name>heme</name>
        <dbReference type="ChEBI" id="CHEBI:30413"/>
    </cofactor>
</comment>
<gene>
    <name evidence="11" type="ORF">KSX_27410</name>
</gene>
<dbReference type="PANTHER" id="PTHR41910">
    <property type="entry name" value="SUCCINATE DEHYDROGENASE 2 MEMBRANE SUBUNIT SDHC"/>
    <property type="match status" value="1"/>
</dbReference>
<evidence type="ECO:0000256" key="1">
    <source>
        <dbReference type="ARBA" id="ARBA00001971"/>
    </source>
</evidence>
<keyword evidence="5 10" id="KW-0812">Transmembrane</keyword>
<reference evidence="11" key="1">
    <citation type="submission" date="2020-10" db="EMBL/GenBank/DDBJ databases">
        <title>Taxonomic study of unclassified bacteria belonging to the class Ktedonobacteria.</title>
        <authorList>
            <person name="Yabe S."/>
            <person name="Wang C.M."/>
            <person name="Zheng Y."/>
            <person name="Sakai Y."/>
            <person name="Cavaletti L."/>
            <person name="Monciardini P."/>
            <person name="Donadio S."/>
        </authorList>
    </citation>
    <scope>NUCLEOTIDE SEQUENCE</scope>
    <source>
        <strain evidence="11">SOSP1-1</strain>
    </source>
</reference>
<comment type="subcellular location">
    <subcellularLocation>
        <location evidence="2">Membrane</location>
    </subcellularLocation>
</comment>
<evidence type="ECO:0000256" key="4">
    <source>
        <dbReference type="ARBA" id="ARBA00022617"/>
    </source>
</evidence>
<dbReference type="GO" id="GO:0046872">
    <property type="term" value="F:metal ion binding"/>
    <property type="evidence" value="ECO:0007669"/>
    <property type="project" value="UniProtKB-KW"/>
</dbReference>
<dbReference type="GO" id="GO:0006099">
    <property type="term" value="P:tricarboxylic acid cycle"/>
    <property type="evidence" value="ECO:0007669"/>
    <property type="project" value="InterPro"/>
</dbReference>
<comment type="similarity">
    <text evidence="3">Belongs to the cytochrome b560 family.</text>
</comment>
<evidence type="ECO:0000256" key="5">
    <source>
        <dbReference type="ARBA" id="ARBA00022692"/>
    </source>
</evidence>
<sequence>MYKGQSGMWSWLLHRVTGLGLLLFLFIHVVDISLLSFGPTVYNDGILLFDHIIVRFLSLAVVGAVFYHAFNGVRIVLIDFWRKGARLQKPLFYTALGLTAVISAVFAYYVLKPALLPSLAFVQWFFSPEAILSVKN</sequence>
<dbReference type="Gene3D" id="1.20.1300.10">
    <property type="entry name" value="Fumarate reductase/succinate dehydrogenase, transmembrane subunit"/>
    <property type="match status" value="1"/>
</dbReference>
<dbReference type="Pfam" id="PF01127">
    <property type="entry name" value="Sdh_cyt"/>
    <property type="match status" value="1"/>
</dbReference>
<accession>A0A8J3MSF9</accession>
<keyword evidence="6" id="KW-0479">Metal-binding</keyword>
<keyword evidence="8" id="KW-0408">Iron</keyword>
<organism evidence="11 12">
    <name type="scientific">Ktedonospora formicarum</name>
    <dbReference type="NCBI Taxonomy" id="2778364"/>
    <lineage>
        <taxon>Bacteria</taxon>
        <taxon>Bacillati</taxon>
        <taxon>Chloroflexota</taxon>
        <taxon>Ktedonobacteria</taxon>
        <taxon>Ktedonobacterales</taxon>
        <taxon>Ktedonobacteraceae</taxon>
        <taxon>Ktedonospora</taxon>
    </lineage>
</organism>
<evidence type="ECO:0000256" key="7">
    <source>
        <dbReference type="ARBA" id="ARBA00022989"/>
    </source>
</evidence>
<dbReference type="PANTHER" id="PTHR41910:SF1">
    <property type="entry name" value="SUCCINATE DEHYDROGENASE HYDROPHOBIC MEMBRANE ANCHOR SUBUNIT"/>
    <property type="match status" value="1"/>
</dbReference>
<evidence type="ECO:0000313" key="12">
    <source>
        <dbReference type="Proteomes" id="UP000612362"/>
    </source>
</evidence>
<evidence type="ECO:0000256" key="10">
    <source>
        <dbReference type="SAM" id="Phobius"/>
    </source>
</evidence>
<dbReference type="Proteomes" id="UP000612362">
    <property type="component" value="Unassembled WGS sequence"/>
</dbReference>
<comment type="caution">
    <text evidence="11">The sequence shown here is derived from an EMBL/GenBank/DDBJ whole genome shotgun (WGS) entry which is preliminary data.</text>
</comment>
<keyword evidence="4" id="KW-0349">Heme</keyword>
<feature type="transmembrane region" description="Helical" evidence="10">
    <location>
        <begin position="91"/>
        <end position="111"/>
    </location>
</feature>